<comment type="caution">
    <text evidence="1">The sequence shown here is derived from an EMBL/GenBank/DDBJ whole genome shotgun (WGS) entry which is preliminary data.</text>
</comment>
<name>A0A5C8GKR8_9BACT</name>
<dbReference type="OrthoDB" id="1070307at2"/>
<dbReference type="AlphaFoldDB" id="A0A5C8GKR8"/>
<reference evidence="2" key="1">
    <citation type="submission" date="2019-05" db="EMBL/GenBank/DDBJ databases">
        <title>Prevotella brunnea sp. nov., isolated from a wound of a patient.</title>
        <authorList>
            <person name="Buhl M."/>
        </authorList>
    </citation>
    <scope>NUCLEOTIDE SEQUENCE [LARGE SCALE GENOMIC DNA]</scope>
    <source>
        <strain evidence="2">A2672</strain>
    </source>
</reference>
<proteinExistence type="predicted"/>
<protein>
    <submittedName>
        <fullName evidence="1">Uncharacterized protein</fullName>
    </submittedName>
</protein>
<accession>A0A5C8GKR8</accession>
<dbReference type="RefSeq" id="WP_130828457.1">
    <property type="nucleotide sequence ID" value="NZ_SDIK01000021.1"/>
</dbReference>
<organism evidence="1 2">
    <name type="scientific">Prevotella brunnea</name>
    <dbReference type="NCBI Taxonomy" id="2508867"/>
    <lineage>
        <taxon>Bacteria</taxon>
        <taxon>Pseudomonadati</taxon>
        <taxon>Bacteroidota</taxon>
        <taxon>Bacteroidia</taxon>
        <taxon>Bacteroidales</taxon>
        <taxon>Prevotellaceae</taxon>
        <taxon>Prevotella</taxon>
    </lineage>
</organism>
<gene>
    <name evidence="1" type="ORF">ETF27_03350</name>
</gene>
<evidence type="ECO:0000313" key="1">
    <source>
        <dbReference type="EMBL" id="TXJ62720.1"/>
    </source>
</evidence>
<dbReference type="Proteomes" id="UP000321612">
    <property type="component" value="Unassembled WGS sequence"/>
</dbReference>
<evidence type="ECO:0000313" key="2">
    <source>
        <dbReference type="Proteomes" id="UP000321612"/>
    </source>
</evidence>
<dbReference type="EMBL" id="SDIK01000021">
    <property type="protein sequence ID" value="TXJ62720.1"/>
    <property type="molecule type" value="Genomic_DNA"/>
</dbReference>
<keyword evidence="2" id="KW-1185">Reference proteome</keyword>
<sequence length="221" mass="25766">MEKESQRIRAKRKLIKVTFPNGKTFCHKNCTATMIAVLNEIGDENFPKIQMELCHLPLLSKEIYPKYKEWMKPLCNGWYVNTQANTDCKYIQLRAINEQLSLGLTIEIGTDFEAQDAPNKEKRSRKKEKLLVKFPNGIYVCNGNTQEIYLETIRRIGIEDIMRKQLKWGNRALITTSKVWNDQIEIAERRWIVVPNTTKDKTKMLRIIGAILHTNLEISIV</sequence>